<dbReference type="PANTHER" id="PTHR33406">
    <property type="entry name" value="MEMBRANE PROTEIN MJ1562-RELATED"/>
    <property type="match status" value="1"/>
</dbReference>
<feature type="compositionally biased region" description="Basic residues" evidence="7">
    <location>
        <begin position="378"/>
        <end position="391"/>
    </location>
</feature>
<feature type="compositionally biased region" description="Low complexity" evidence="7">
    <location>
        <begin position="575"/>
        <end position="584"/>
    </location>
</feature>
<accession>A0A0N8PN79</accession>
<dbReference type="EMBL" id="LJCO01000096">
    <property type="protein sequence ID" value="KPV40773.1"/>
    <property type="molecule type" value="Genomic_DNA"/>
</dbReference>
<keyword evidence="6 8" id="KW-0472">Membrane</keyword>
<dbReference type="OrthoDB" id="2365435at2"/>
<comment type="subcellular location">
    <subcellularLocation>
        <location evidence="1">Cell membrane</location>
        <topology evidence="1">Multi-pass membrane protein</topology>
    </subcellularLocation>
</comment>
<reference evidence="10 11" key="1">
    <citation type="submission" date="2015-09" db="EMBL/GenBank/DDBJ databases">
        <title>Draft genome sequence of Alicyclobacillus ferrooxydans DSM 22381.</title>
        <authorList>
            <person name="Hemp J."/>
        </authorList>
    </citation>
    <scope>NUCLEOTIDE SEQUENCE [LARGE SCALE GENOMIC DNA]</scope>
    <source>
        <strain evidence="10 11">TC-34</strain>
    </source>
</reference>
<gene>
    <name evidence="10" type="ORF">AN477_20860</name>
</gene>
<feature type="transmembrane region" description="Helical" evidence="8">
    <location>
        <begin position="300"/>
        <end position="324"/>
    </location>
</feature>
<evidence type="ECO:0000256" key="7">
    <source>
        <dbReference type="SAM" id="MobiDB-lite"/>
    </source>
</evidence>
<comment type="similarity">
    <text evidence="2">Belongs to the resistance-nodulation-cell division (RND) (TC 2.A.6) family. MmpL subfamily.</text>
</comment>
<dbReference type="AlphaFoldDB" id="A0A0N8PN79"/>
<organism evidence="10 11">
    <name type="scientific">Alicyclobacillus ferrooxydans</name>
    <dbReference type="NCBI Taxonomy" id="471514"/>
    <lineage>
        <taxon>Bacteria</taxon>
        <taxon>Bacillati</taxon>
        <taxon>Bacillota</taxon>
        <taxon>Bacilli</taxon>
        <taxon>Bacillales</taxon>
        <taxon>Alicyclobacillaceae</taxon>
        <taxon>Alicyclobacillus</taxon>
    </lineage>
</organism>
<evidence type="ECO:0000256" key="5">
    <source>
        <dbReference type="ARBA" id="ARBA00022989"/>
    </source>
</evidence>
<evidence type="ECO:0000256" key="8">
    <source>
        <dbReference type="SAM" id="Phobius"/>
    </source>
</evidence>
<dbReference type="Gene3D" id="1.20.1640.10">
    <property type="entry name" value="Multidrug efflux transporter AcrB transmembrane domain"/>
    <property type="match status" value="2"/>
</dbReference>
<dbReference type="PATRIC" id="fig|471514.4.peg.1666"/>
<feature type="transmembrane region" description="Helical" evidence="8">
    <location>
        <begin position="260"/>
        <end position="279"/>
    </location>
</feature>
<name>A0A0N8PN79_9BACL</name>
<dbReference type="SUPFAM" id="SSF82866">
    <property type="entry name" value="Multidrug efflux transporter AcrB transmembrane domain"/>
    <property type="match status" value="2"/>
</dbReference>
<feature type="transmembrane region" description="Helical" evidence="8">
    <location>
        <begin position="414"/>
        <end position="434"/>
    </location>
</feature>
<comment type="caution">
    <text evidence="10">The sequence shown here is derived from an EMBL/GenBank/DDBJ whole genome shotgun (WGS) entry which is preliminary data.</text>
</comment>
<feature type="transmembrane region" description="Helical" evidence="8">
    <location>
        <begin position="612"/>
        <end position="629"/>
    </location>
</feature>
<feature type="transmembrane region" description="Helical" evidence="8">
    <location>
        <begin position="636"/>
        <end position="657"/>
    </location>
</feature>
<sequence length="785" mass="83527">MHESSFFEKWGALVAGRWSKWITVAVWIVLAAVLSIAAPSVNREENNQAASLPASAPSVVASTKLQTAFPSSAGQPALVVWYRAGGLTTADLTDIQVFTRQLRTHPIAGQKSIPPLDSMPAAALRGFESSDHTTFVLPVTFQQNVDPSVLTKSIQNMTTQIQAAAGKDALSQSISSPGLHVRITGPVGIAVDAQGLFKNADVTLLASTTLLVLVLLILLYRSPILAFVPLVGVGFAYGVVSPLLGLLAKSGIIVVDAQGISIMTVLLFGAGTDYCLFIVSRYRELLAVESDKHQAMKKAAGGAAGAVAMSGLTVVLSLFTLLFAKYGSDHRFAVPFSLSILVMALAGITLVPALLAILGRMAFFPFIPRTEEMRRISGAKRGVKSMSRRQATRGSGTPGRFSQAIGRIVSTRPWPVVIASVIVLGILASFTAQIRPTYDLLTSFPKTMQSREGYTLLSDHFSKGTLAPVQVMIQTTGSDQSNGASAAGNQKTDSGASQSAQAVAKTLKSLSFVQSVSQPKRSLAEPGIYLYNVTLNEDPYSLQAMQDIPIMEKSVQKTLGNASVTSGTNAARNQTGSNGSAVSNTSSSNVWIGGETATQYDTQQYTNRDTRTVIPIVIAIIAVLLLLYLRSVVAMVYLILTVVLSYFSALGLGWILLHYGLHTSAISGAIPLYSFVFLVALGEDYNIFMVSRIWQAKEVMTLQNAISEGVSRTSSVITSAGLILAATFAVLASLPLQILVQFGIVTAIGVLLDTFIVRPLLVPSITALLGRAAFWPVKLKQTDPK</sequence>
<evidence type="ECO:0000313" key="11">
    <source>
        <dbReference type="Proteomes" id="UP000050482"/>
    </source>
</evidence>
<proteinExistence type="inferred from homology"/>
<dbReference type="RefSeq" id="WP_054971122.1">
    <property type="nucleotide sequence ID" value="NZ_LJCO01000096.1"/>
</dbReference>
<feature type="region of interest" description="Disordered" evidence="7">
    <location>
        <begin position="478"/>
        <end position="499"/>
    </location>
</feature>
<feature type="domain" description="SSD" evidence="9">
    <location>
        <begin position="244"/>
        <end position="357"/>
    </location>
</feature>
<evidence type="ECO:0000256" key="1">
    <source>
        <dbReference type="ARBA" id="ARBA00004651"/>
    </source>
</evidence>
<keyword evidence="4 8" id="KW-0812">Transmembrane</keyword>
<keyword evidence="11" id="KW-1185">Reference proteome</keyword>
<feature type="region of interest" description="Disordered" evidence="7">
    <location>
        <begin position="378"/>
        <end position="399"/>
    </location>
</feature>
<dbReference type="STRING" id="471514.AN477_20860"/>
<feature type="transmembrane region" description="Helical" evidence="8">
    <location>
        <begin position="202"/>
        <end position="220"/>
    </location>
</feature>
<feature type="domain" description="SSD" evidence="9">
    <location>
        <begin position="655"/>
        <end position="767"/>
    </location>
</feature>
<evidence type="ECO:0000256" key="2">
    <source>
        <dbReference type="ARBA" id="ARBA00010157"/>
    </source>
</evidence>
<dbReference type="InterPro" id="IPR000731">
    <property type="entry name" value="SSD"/>
</dbReference>
<dbReference type="PANTHER" id="PTHR33406:SF6">
    <property type="entry name" value="MEMBRANE PROTEIN YDGH-RELATED"/>
    <property type="match status" value="1"/>
</dbReference>
<dbReference type="InterPro" id="IPR050545">
    <property type="entry name" value="Mycobact_MmpL"/>
</dbReference>
<feature type="compositionally biased region" description="Polar residues" evidence="7">
    <location>
        <begin position="564"/>
        <end position="574"/>
    </location>
</feature>
<keyword evidence="3" id="KW-1003">Cell membrane</keyword>
<evidence type="ECO:0000256" key="4">
    <source>
        <dbReference type="ARBA" id="ARBA00022692"/>
    </source>
</evidence>
<evidence type="ECO:0000256" key="6">
    <source>
        <dbReference type="ARBA" id="ARBA00023136"/>
    </source>
</evidence>
<dbReference type="Proteomes" id="UP000050482">
    <property type="component" value="Unassembled WGS sequence"/>
</dbReference>
<dbReference type="GO" id="GO:0005886">
    <property type="term" value="C:plasma membrane"/>
    <property type="evidence" value="ECO:0007669"/>
    <property type="project" value="UniProtKB-SubCell"/>
</dbReference>
<feature type="transmembrane region" description="Helical" evidence="8">
    <location>
        <begin position="21"/>
        <end position="41"/>
    </location>
</feature>
<evidence type="ECO:0000256" key="3">
    <source>
        <dbReference type="ARBA" id="ARBA00022475"/>
    </source>
</evidence>
<feature type="region of interest" description="Disordered" evidence="7">
    <location>
        <begin position="564"/>
        <end position="584"/>
    </location>
</feature>
<dbReference type="Pfam" id="PF03176">
    <property type="entry name" value="MMPL"/>
    <property type="match status" value="2"/>
</dbReference>
<feature type="transmembrane region" description="Helical" evidence="8">
    <location>
        <begin position="669"/>
        <end position="688"/>
    </location>
</feature>
<dbReference type="InterPro" id="IPR004869">
    <property type="entry name" value="MMPL_dom"/>
</dbReference>
<protein>
    <recommendedName>
        <fullName evidence="9">SSD domain-containing protein</fullName>
    </recommendedName>
</protein>
<feature type="transmembrane region" description="Helical" evidence="8">
    <location>
        <begin position="227"/>
        <end position="248"/>
    </location>
</feature>
<evidence type="ECO:0000259" key="9">
    <source>
        <dbReference type="PROSITE" id="PS50156"/>
    </source>
</evidence>
<dbReference type="PROSITE" id="PS50156">
    <property type="entry name" value="SSD"/>
    <property type="match status" value="2"/>
</dbReference>
<evidence type="ECO:0000313" key="10">
    <source>
        <dbReference type="EMBL" id="KPV40773.1"/>
    </source>
</evidence>
<keyword evidence="5 8" id="KW-1133">Transmembrane helix</keyword>
<feature type="transmembrane region" description="Helical" evidence="8">
    <location>
        <begin position="336"/>
        <end position="359"/>
    </location>
</feature>